<gene>
    <name evidence="7" type="ORF">HAL01_05940</name>
</gene>
<dbReference type="Proteomes" id="UP000321400">
    <property type="component" value="Unassembled WGS sequence"/>
</dbReference>
<dbReference type="GO" id="GO:0003677">
    <property type="term" value="F:DNA binding"/>
    <property type="evidence" value="ECO:0007669"/>
    <property type="project" value="InterPro"/>
</dbReference>
<dbReference type="SUPFAM" id="SSF52540">
    <property type="entry name" value="P-loop containing nucleoside triphosphate hydrolases"/>
    <property type="match status" value="1"/>
</dbReference>
<dbReference type="GO" id="GO:0043138">
    <property type="term" value="F:3'-5' DNA helicase activity"/>
    <property type="evidence" value="ECO:0007669"/>
    <property type="project" value="TreeGrafter"/>
</dbReference>
<dbReference type="PANTHER" id="PTHR11070">
    <property type="entry name" value="UVRD / RECB / PCRA DNA HELICASE FAMILY MEMBER"/>
    <property type="match status" value="1"/>
</dbReference>
<dbReference type="PROSITE" id="PS51198">
    <property type="entry name" value="UVRD_HELICASE_ATP_BIND"/>
    <property type="match status" value="1"/>
</dbReference>
<dbReference type="Gene3D" id="3.40.50.300">
    <property type="entry name" value="P-loop containing nucleotide triphosphate hydrolases"/>
    <property type="match status" value="3"/>
</dbReference>
<keyword evidence="1 5" id="KW-0547">Nucleotide-binding</keyword>
<accession>A0A511WZL8</accession>
<name>A0A511WZL8_9BACI</name>
<evidence type="ECO:0000313" key="7">
    <source>
        <dbReference type="EMBL" id="GEN56130.1"/>
    </source>
</evidence>
<dbReference type="PANTHER" id="PTHR11070:SF45">
    <property type="entry name" value="DNA 3'-5' HELICASE"/>
    <property type="match status" value="1"/>
</dbReference>
<evidence type="ECO:0000256" key="4">
    <source>
        <dbReference type="ARBA" id="ARBA00022840"/>
    </source>
</evidence>
<dbReference type="STRING" id="442899.SAMN05720591_10651"/>
<keyword evidence="3 5" id="KW-0347">Helicase</keyword>
<evidence type="ECO:0000313" key="8">
    <source>
        <dbReference type="Proteomes" id="UP000321400"/>
    </source>
</evidence>
<proteinExistence type="predicted"/>
<keyword evidence="4 5" id="KW-0067">ATP-binding</keyword>
<dbReference type="GO" id="GO:0016787">
    <property type="term" value="F:hydrolase activity"/>
    <property type="evidence" value="ECO:0007669"/>
    <property type="project" value="UniProtKB-UniRule"/>
</dbReference>
<dbReference type="Pfam" id="PF00580">
    <property type="entry name" value="UvrD-helicase"/>
    <property type="match status" value="1"/>
</dbReference>
<dbReference type="GO" id="GO:0005829">
    <property type="term" value="C:cytosol"/>
    <property type="evidence" value="ECO:0007669"/>
    <property type="project" value="TreeGrafter"/>
</dbReference>
<organism evidence="7 8">
    <name type="scientific">Halolactibacillus alkaliphilus</name>
    <dbReference type="NCBI Taxonomy" id="442899"/>
    <lineage>
        <taxon>Bacteria</taxon>
        <taxon>Bacillati</taxon>
        <taxon>Bacillota</taxon>
        <taxon>Bacilli</taxon>
        <taxon>Bacillales</taxon>
        <taxon>Bacillaceae</taxon>
        <taxon>Halolactibacillus</taxon>
    </lineage>
</organism>
<evidence type="ECO:0000256" key="5">
    <source>
        <dbReference type="PROSITE-ProRule" id="PRU00560"/>
    </source>
</evidence>
<reference evidence="7 8" key="1">
    <citation type="submission" date="2019-07" db="EMBL/GenBank/DDBJ databases">
        <title>Whole genome shotgun sequence of Halolactibacillus alkaliphilus NBRC 103919.</title>
        <authorList>
            <person name="Hosoyama A."/>
            <person name="Uohara A."/>
            <person name="Ohji S."/>
            <person name="Ichikawa N."/>
        </authorList>
    </citation>
    <scope>NUCLEOTIDE SEQUENCE [LARGE SCALE GENOMIC DNA]</scope>
    <source>
        <strain evidence="7 8">NBRC 103919</strain>
    </source>
</reference>
<keyword evidence="2 5" id="KW-0378">Hydrolase</keyword>
<protein>
    <recommendedName>
        <fullName evidence="6">UvrD-like helicase ATP-binding domain-containing protein</fullName>
    </recommendedName>
</protein>
<dbReference type="AlphaFoldDB" id="A0A511WZL8"/>
<feature type="binding site" evidence="5">
    <location>
        <begin position="23"/>
        <end position="30"/>
    </location>
    <ligand>
        <name>ATP</name>
        <dbReference type="ChEBI" id="CHEBI:30616"/>
    </ligand>
</feature>
<evidence type="ECO:0000256" key="2">
    <source>
        <dbReference type="ARBA" id="ARBA00022801"/>
    </source>
</evidence>
<dbReference type="InterPro" id="IPR014016">
    <property type="entry name" value="UvrD-like_ATP-bd"/>
</dbReference>
<dbReference type="RefSeq" id="WP_229675486.1">
    <property type="nucleotide sequence ID" value="NZ_BJYE01000005.1"/>
</dbReference>
<dbReference type="GO" id="GO:0005524">
    <property type="term" value="F:ATP binding"/>
    <property type="evidence" value="ECO:0007669"/>
    <property type="project" value="UniProtKB-UniRule"/>
</dbReference>
<dbReference type="InterPro" id="IPR000212">
    <property type="entry name" value="DNA_helicase_UvrD/REP"/>
</dbReference>
<sequence length="411" mass="47972">MKLNVEQRKIVELEPQGHLAVKGVAGSGKTSVAIRRVSFLKEHYCFEPDDRILLVTYNKTLLNFIHYQFNQLSEEETYDSFLSEHKTDVTITTIDKLMYRSFKARMTRLGLQLKTMTNRRQLLKVMNHALYDMKDNYKDVTILSPKFQNFLLDEIHWLKACDIQDLNVYQEIDRIGRATGSKGMPQKLHKNSETREAIFALKEHYDRLMLKEQWVDFPTINLMALREVEEHPPEGYTHIIIDESQDLTKVQLMYITHVQTDKPHQSIMFVADNTQSIYHLSWLGKGRAYTTIGFDMSGRARTLSKNYRTTTEISKAAYGLIEHDEAILSNVDFVKPALIDRHGHAPIYRFFKDHSSHLVFLKQEIESLIGEYQYKDICIVAKESRFLEDIEQYLLSEKNSSPSTQSSKTRF</sequence>
<evidence type="ECO:0000259" key="6">
    <source>
        <dbReference type="PROSITE" id="PS51198"/>
    </source>
</evidence>
<dbReference type="InterPro" id="IPR027417">
    <property type="entry name" value="P-loop_NTPase"/>
</dbReference>
<dbReference type="GO" id="GO:0000725">
    <property type="term" value="P:recombinational repair"/>
    <property type="evidence" value="ECO:0007669"/>
    <property type="project" value="TreeGrafter"/>
</dbReference>
<keyword evidence="8" id="KW-1185">Reference proteome</keyword>
<evidence type="ECO:0000256" key="1">
    <source>
        <dbReference type="ARBA" id="ARBA00022741"/>
    </source>
</evidence>
<feature type="domain" description="UvrD-like helicase ATP-binding" evidence="6">
    <location>
        <begin position="2"/>
        <end position="310"/>
    </location>
</feature>
<evidence type="ECO:0000256" key="3">
    <source>
        <dbReference type="ARBA" id="ARBA00022806"/>
    </source>
</evidence>
<comment type="caution">
    <text evidence="7">The sequence shown here is derived from an EMBL/GenBank/DDBJ whole genome shotgun (WGS) entry which is preliminary data.</text>
</comment>
<dbReference type="EMBL" id="BJYE01000005">
    <property type="protein sequence ID" value="GEN56130.1"/>
    <property type="molecule type" value="Genomic_DNA"/>
</dbReference>